<evidence type="ECO:0000313" key="2">
    <source>
        <dbReference type="Proteomes" id="UP001060085"/>
    </source>
</evidence>
<gene>
    <name evidence="1" type="ORF">M9H77_31011</name>
</gene>
<proteinExistence type="predicted"/>
<name>A0ACB9ZZQ2_CATRO</name>
<sequence length="149" mass="16841">MCYQKSRLCYRCGKPGHVRDQCPEMQQVPPETSRRAGRPSVMRGAMEGRYNKPQYLEGVAQSVLTWTSHHALRWDCHLVESQEGLKTEVGPTTDQVEAALMCLDSLRLSSCARNPHLGTVRAQQATEVLGQEFLDQIRSEGHMSTYYLS</sequence>
<reference evidence="2" key="1">
    <citation type="journal article" date="2023" name="Nat. Plants">
        <title>Single-cell RNA sequencing provides a high-resolution roadmap for understanding the multicellular compartmentation of specialized metabolism.</title>
        <authorList>
            <person name="Sun S."/>
            <person name="Shen X."/>
            <person name="Li Y."/>
            <person name="Li Y."/>
            <person name="Wang S."/>
            <person name="Li R."/>
            <person name="Zhang H."/>
            <person name="Shen G."/>
            <person name="Guo B."/>
            <person name="Wei J."/>
            <person name="Xu J."/>
            <person name="St-Pierre B."/>
            <person name="Chen S."/>
            <person name="Sun C."/>
        </authorList>
    </citation>
    <scope>NUCLEOTIDE SEQUENCE [LARGE SCALE GENOMIC DNA]</scope>
</reference>
<keyword evidence="2" id="KW-1185">Reference proteome</keyword>
<organism evidence="1 2">
    <name type="scientific">Catharanthus roseus</name>
    <name type="common">Madagascar periwinkle</name>
    <name type="synonym">Vinca rosea</name>
    <dbReference type="NCBI Taxonomy" id="4058"/>
    <lineage>
        <taxon>Eukaryota</taxon>
        <taxon>Viridiplantae</taxon>
        <taxon>Streptophyta</taxon>
        <taxon>Embryophyta</taxon>
        <taxon>Tracheophyta</taxon>
        <taxon>Spermatophyta</taxon>
        <taxon>Magnoliopsida</taxon>
        <taxon>eudicotyledons</taxon>
        <taxon>Gunneridae</taxon>
        <taxon>Pentapetalae</taxon>
        <taxon>asterids</taxon>
        <taxon>lamiids</taxon>
        <taxon>Gentianales</taxon>
        <taxon>Apocynaceae</taxon>
        <taxon>Rauvolfioideae</taxon>
        <taxon>Vinceae</taxon>
        <taxon>Catharanthinae</taxon>
        <taxon>Catharanthus</taxon>
    </lineage>
</organism>
<comment type="caution">
    <text evidence="1">The sequence shown here is derived from an EMBL/GenBank/DDBJ whole genome shotgun (WGS) entry which is preliminary data.</text>
</comment>
<dbReference type="EMBL" id="CM044707">
    <property type="protein sequence ID" value="KAI5653824.1"/>
    <property type="molecule type" value="Genomic_DNA"/>
</dbReference>
<evidence type="ECO:0000313" key="1">
    <source>
        <dbReference type="EMBL" id="KAI5653824.1"/>
    </source>
</evidence>
<dbReference type="Proteomes" id="UP001060085">
    <property type="component" value="Linkage Group LG07"/>
</dbReference>
<protein>
    <submittedName>
        <fullName evidence="1">Uncharacterized protein</fullName>
    </submittedName>
</protein>
<accession>A0ACB9ZZQ2</accession>